<evidence type="ECO:0000313" key="1">
    <source>
        <dbReference type="EMBL" id="MED6219645.1"/>
    </source>
</evidence>
<comment type="caution">
    <text evidence="1">The sequence shown here is derived from an EMBL/GenBank/DDBJ whole genome shotgun (WGS) entry which is preliminary data.</text>
</comment>
<organism evidence="1 2">
    <name type="scientific">Stylosanthes scabra</name>
    <dbReference type="NCBI Taxonomy" id="79078"/>
    <lineage>
        <taxon>Eukaryota</taxon>
        <taxon>Viridiplantae</taxon>
        <taxon>Streptophyta</taxon>
        <taxon>Embryophyta</taxon>
        <taxon>Tracheophyta</taxon>
        <taxon>Spermatophyta</taxon>
        <taxon>Magnoliopsida</taxon>
        <taxon>eudicotyledons</taxon>
        <taxon>Gunneridae</taxon>
        <taxon>Pentapetalae</taxon>
        <taxon>rosids</taxon>
        <taxon>fabids</taxon>
        <taxon>Fabales</taxon>
        <taxon>Fabaceae</taxon>
        <taxon>Papilionoideae</taxon>
        <taxon>50 kb inversion clade</taxon>
        <taxon>dalbergioids sensu lato</taxon>
        <taxon>Dalbergieae</taxon>
        <taxon>Pterocarpus clade</taxon>
        <taxon>Stylosanthes</taxon>
    </lineage>
</organism>
<sequence>MATNVQRKPNLSLGTQMVLIKLQEHLTLCQRKEETGTANKEASQVVLEEAKGDLKKEEEDTGKVTNYVRRMTSHKELSNANHVTKRKSEAKKEETALKRRRSRLLLHLLFIPMKVQGYIQHGICPSRQGG</sequence>
<reference evidence="1 2" key="1">
    <citation type="journal article" date="2023" name="Plants (Basel)">
        <title>Bridging the Gap: Combining Genomics and Transcriptomics Approaches to Understand Stylosanthes scabra, an Orphan Legume from the Brazilian Caatinga.</title>
        <authorList>
            <person name="Ferreira-Neto J.R.C."/>
            <person name="da Silva M.D."/>
            <person name="Binneck E."/>
            <person name="de Melo N.F."/>
            <person name="da Silva R.H."/>
            <person name="de Melo A.L.T.M."/>
            <person name="Pandolfi V."/>
            <person name="Bustamante F.O."/>
            <person name="Brasileiro-Vidal A.C."/>
            <person name="Benko-Iseppon A.M."/>
        </authorList>
    </citation>
    <scope>NUCLEOTIDE SEQUENCE [LARGE SCALE GENOMIC DNA]</scope>
    <source>
        <tissue evidence="1">Leaves</tissue>
    </source>
</reference>
<gene>
    <name evidence="1" type="ORF">PIB30_037711</name>
</gene>
<accession>A0ABU6ZB90</accession>
<name>A0ABU6ZB90_9FABA</name>
<proteinExistence type="predicted"/>
<evidence type="ECO:0000313" key="2">
    <source>
        <dbReference type="Proteomes" id="UP001341840"/>
    </source>
</evidence>
<keyword evidence="2" id="KW-1185">Reference proteome</keyword>
<dbReference type="Proteomes" id="UP001341840">
    <property type="component" value="Unassembled WGS sequence"/>
</dbReference>
<protein>
    <submittedName>
        <fullName evidence="1">Uncharacterized protein</fullName>
    </submittedName>
</protein>
<dbReference type="EMBL" id="JASCZI010272051">
    <property type="protein sequence ID" value="MED6219645.1"/>
    <property type="molecule type" value="Genomic_DNA"/>
</dbReference>